<name>A0ABT3DBT3_9BACI</name>
<sequence>MKTFKLVGLKIDDQSAEAKNIPLLDGLVINKEDGENSWLIEALISKEYLPFFEEHKEADRTFKMFVTISKVSNAPAKISASVNTITVLDESVSVLFDGRLLTSRPQYRPEELLESLIDQGLSGNALMDAFKETIQQREYSTKM</sequence>
<reference evidence="1 2" key="1">
    <citation type="submission" date="2022-10" db="EMBL/GenBank/DDBJ databases">
        <title>Draft genome assembly of moderately radiation resistant bacterium Metabacillus halosaccharovorans.</title>
        <authorList>
            <person name="Pal S."/>
            <person name="Gopinathan A."/>
        </authorList>
    </citation>
    <scope>NUCLEOTIDE SEQUENCE [LARGE SCALE GENOMIC DNA]</scope>
    <source>
        <strain evidence="1 2">VITHBRA001</strain>
    </source>
</reference>
<evidence type="ECO:0000313" key="2">
    <source>
        <dbReference type="Proteomes" id="UP001526147"/>
    </source>
</evidence>
<dbReference type="Pfam" id="PF14183">
    <property type="entry name" value="YwpF"/>
    <property type="match status" value="1"/>
</dbReference>
<dbReference type="EMBL" id="JAOYEY010000019">
    <property type="protein sequence ID" value="MCV9884519.1"/>
    <property type="molecule type" value="Genomic_DNA"/>
</dbReference>
<organism evidence="1 2">
    <name type="scientific">Metabacillus halosaccharovorans</name>
    <dbReference type="NCBI Taxonomy" id="930124"/>
    <lineage>
        <taxon>Bacteria</taxon>
        <taxon>Bacillati</taxon>
        <taxon>Bacillota</taxon>
        <taxon>Bacilli</taxon>
        <taxon>Bacillales</taxon>
        <taxon>Bacillaceae</taxon>
        <taxon>Metabacillus</taxon>
    </lineage>
</organism>
<protein>
    <submittedName>
        <fullName evidence="1">YwpF-like family protein</fullName>
    </submittedName>
</protein>
<dbReference type="InterPro" id="IPR025573">
    <property type="entry name" value="YwpF"/>
</dbReference>
<evidence type="ECO:0000313" key="1">
    <source>
        <dbReference type="EMBL" id="MCV9884519.1"/>
    </source>
</evidence>
<dbReference type="Proteomes" id="UP001526147">
    <property type="component" value="Unassembled WGS sequence"/>
</dbReference>
<proteinExistence type="predicted"/>
<accession>A0ABT3DBT3</accession>
<keyword evidence="2" id="KW-1185">Reference proteome</keyword>
<comment type="caution">
    <text evidence="1">The sequence shown here is derived from an EMBL/GenBank/DDBJ whole genome shotgun (WGS) entry which is preliminary data.</text>
</comment>
<dbReference type="RefSeq" id="WP_264141470.1">
    <property type="nucleotide sequence ID" value="NZ_JAOYEY010000019.1"/>
</dbReference>
<gene>
    <name evidence="1" type="ORF">OIH86_02515</name>
</gene>